<evidence type="ECO:0000313" key="2">
    <source>
        <dbReference type="EMBL" id="SVC39392.1"/>
    </source>
</evidence>
<keyword evidence="1" id="KW-0812">Transmembrane</keyword>
<accession>A0A382LWI2</accession>
<evidence type="ECO:0000256" key="1">
    <source>
        <dbReference type="SAM" id="Phobius"/>
    </source>
</evidence>
<sequence>MVNLFEPFNGITFYLASIIFYGLLIAHLIECIVYRDKILQSKDTPIIAFG</sequence>
<reference evidence="2" key="1">
    <citation type="submission" date="2018-05" db="EMBL/GenBank/DDBJ databases">
        <authorList>
            <person name="Lanie J.A."/>
            <person name="Ng W.-L."/>
            <person name="Kazmierczak K.M."/>
            <person name="Andrzejewski T.M."/>
            <person name="Davidsen T.M."/>
            <person name="Wayne K.J."/>
            <person name="Tettelin H."/>
            <person name="Glass J.I."/>
            <person name="Rusch D."/>
            <person name="Podicherti R."/>
            <person name="Tsui H.-C.T."/>
            <person name="Winkler M.E."/>
        </authorList>
    </citation>
    <scope>NUCLEOTIDE SEQUENCE</scope>
</reference>
<name>A0A382LWI2_9ZZZZ</name>
<protein>
    <submittedName>
        <fullName evidence="2">Uncharacterized protein</fullName>
    </submittedName>
</protein>
<feature type="non-terminal residue" evidence="2">
    <location>
        <position position="50"/>
    </location>
</feature>
<organism evidence="2">
    <name type="scientific">marine metagenome</name>
    <dbReference type="NCBI Taxonomy" id="408172"/>
    <lineage>
        <taxon>unclassified sequences</taxon>
        <taxon>metagenomes</taxon>
        <taxon>ecological metagenomes</taxon>
    </lineage>
</organism>
<dbReference type="AlphaFoldDB" id="A0A382LWI2"/>
<gene>
    <name evidence="2" type="ORF">METZ01_LOCUS292246</name>
</gene>
<dbReference type="EMBL" id="UINC01088827">
    <property type="protein sequence ID" value="SVC39392.1"/>
    <property type="molecule type" value="Genomic_DNA"/>
</dbReference>
<keyword evidence="1" id="KW-1133">Transmembrane helix</keyword>
<keyword evidence="1" id="KW-0472">Membrane</keyword>
<feature type="transmembrane region" description="Helical" evidence="1">
    <location>
        <begin position="12"/>
        <end position="34"/>
    </location>
</feature>
<proteinExistence type="predicted"/>